<dbReference type="EMBL" id="SRYG01000006">
    <property type="protein sequence ID" value="TGY66525.1"/>
    <property type="molecule type" value="Genomic_DNA"/>
</dbReference>
<name>A0AC61R8K2_9FIRM</name>
<comment type="caution">
    <text evidence="1">The sequence shown here is derived from an EMBL/GenBank/DDBJ whole genome shotgun (WGS) entry which is preliminary data.</text>
</comment>
<keyword evidence="2" id="KW-1185">Reference proteome</keyword>
<evidence type="ECO:0000313" key="2">
    <source>
        <dbReference type="Proteomes" id="UP000308836"/>
    </source>
</evidence>
<dbReference type="Proteomes" id="UP000308836">
    <property type="component" value="Unassembled WGS sequence"/>
</dbReference>
<evidence type="ECO:0000313" key="1">
    <source>
        <dbReference type="EMBL" id="TGY66525.1"/>
    </source>
</evidence>
<organism evidence="1 2">
    <name type="scientific">Dubosiella muris</name>
    <dbReference type="NCBI Taxonomy" id="3038133"/>
    <lineage>
        <taxon>Bacteria</taxon>
        <taxon>Bacillati</taxon>
        <taxon>Bacillota</taxon>
        <taxon>Erysipelotrichia</taxon>
        <taxon>Erysipelotrichales</taxon>
        <taxon>Erysipelotrichaceae</taxon>
        <taxon>Dubosiella</taxon>
    </lineage>
</organism>
<gene>
    <name evidence="1" type="ORF">E5336_04310</name>
</gene>
<protein>
    <submittedName>
        <fullName evidence="1">SDR family oxidoreductase</fullName>
    </submittedName>
</protein>
<reference evidence="1" key="1">
    <citation type="submission" date="2019-04" db="EMBL/GenBank/DDBJ databases">
        <title>Microbes associate with the intestines of laboratory mice.</title>
        <authorList>
            <person name="Navarre W."/>
            <person name="Wong E."/>
            <person name="Huang K."/>
            <person name="Tropini C."/>
            <person name="Ng K."/>
            <person name="Yu B."/>
        </authorList>
    </citation>
    <scope>NUCLEOTIDE SEQUENCE</scope>
    <source>
        <strain evidence="1">NM09_H32</strain>
    </source>
</reference>
<proteinExistence type="predicted"/>
<sequence>MRFKNKHVVITGGASGIGKRLRERFEAEGARVAIIDILPNDFFQGSVSDQATLERFAKKVIDTFETVDVLVNNAIPVMQGIDECGYAAFSHAMAVGVIAPFYLSKLLRPAFAEHASILNITSTRQDQSMPQTESYAAAKGGLAALTHAMAMSLAPAVRVNAIAPGWINSHAQEWSEADEKQQPLGRIGTVDDVADLALFLASDQAAFITAQNIVVDGGMSRQMIYHGEHGWIYTPGNEQ</sequence>
<accession>A0AC61R8K2</accession>